<proteinExistence type="predicted"/>
<dbReference type="AlphaFoldDB" id="A0A0F9N490"/>
<name>A0A0F9N490_9ZZZZ</name>
<reference evidence="1" key="1">
    <citation type="journal article" date="2015" name="Nature">
        <title>Complex archaea that bridge the gap between prokaryotes and eukaryotes.</title>
        <authorList>
            <person name="Spang A."/>
            <person name="Saw J.H."/>
            <person name="Jorgensen S.L."/>
            <person name="Zaremba-Niedzwiedzka K."/>
            <person name="Martijn J."/>
            <person name="Lind A.E."/>
            <person name="van Eijk R."/>
            <person name="Schleper C."/>
            <person name="Guy L."/>
            <person name="Ettema T.J."/>
        </authorList>
    </citation>
    <scope>NUCLEOTIDE SEQUENCE</scope>
</reference>
<sequence length="43" mass="4983">CQPAQDLCQQVGKKLQLSTKVIDFAVNMIKSFEREKGMVIFYF</sequence>
<protein>
    <submittedName>
        <fullName evidence="1">Uncharacterized protein</fullName>
    </submittedName>
</protein>
<organism evidence="1">
    <name type="scientific">marine sediment metagenome</name>
    <dbReference type="NCBI Taxonomy" id="412755"/>
    <lineage>
        <taxon>unclassified sequences</taxon>
        <taxon>metagenomes</taxon>
        <taxon>ecological metagenomes</taxon>
    </lineage>
</organism>
<feature type="non-terminal residue" evidence="1">
    <location>
        <position position="1"/>
    </location>
</feature>
<evidence type="ECO:0000313" key="1">
    <source>
        <dbReference type="EMBL" id="KKN06617.1"/>
    </source>
</evidence>
<dbReference type="EMBL" id="LAZR01004667">
    <property type="protein sequence ID" value="KKN06617.1"/>
    <property type="molecule type" value="Genomic_DNA"/>
</dbReference>
<comment type="caution">
    <text evidence="1">The sequence shown here is derived from an EMBL/GenBank/DDBJ whole genome shotgun (WGS) entry which is preliminary data.</text>
</comment>
<accession>A0A0F9N490</accession>
<gene>
    <name evidence="1" type="ORF">LCGC14_1075350</name>
</gene>